<gene>
    <name evidence="8" type="ORF">CAPTEDRAFT_133111</name>
</gene>
<evidence type="ECO:0000313" key="9">
    <source>
        <dbReference type="EnsemblMetazoa" id="CapteP133111"/>
    </source>
</evidence>
<sequence>MPGEPSGGLRAPTQPSLTLLPRLPPAVHRHGCPEEWTWDPRDCSPEVRLNGARLQTALFHPNWSNGTAGVRGTRSLNRHGAHYWEIHVQRRLFGTSMMFGIATKKARLHVDAFVNLLGEDEHSWGLSHKGMLWHGGRCRPYTRPFRENESTVVGVLYDAIQGTLTFYRDGVCLGIAFSGLHRVLGGLYPAVCSTAAKTEMTLGVTIRAFDSLEDRCRSAIARLLQQNDAIEKLPLPNRVKTDLRTLMQADGQRFSDEGARSLAEGVIACR</sequence>
<dbReference type="InterPro" id="IPR003877">
    <property type="entry name" value="SPRY_dom"/>
</dbReference>
<dbReference type="PROSITE" id="PS50188">
    <property type="entry name" value="B302_SPRY"/>
    <property type="match status" value="1"/>
</dbReference>
<dbReference type="InterPro" id="IPR050672">
    <property type="entry name" value="FBXO45-Fsn/SPSB_families"/>
</dbReference>
<accession>N1PBD7</accession>
<dbReference type="OrthoDB" id="5951542at2759"/>
<dbReference type="PANTHER" id="PTHR12245">
    <property type="entry name" value="SPRY DOMAIN CONTAINING SOCS BOX PROTEIN"/>
    <property type="match status" value="1"/>
</dbReference>
<dbReference type="Gene3D" id="2.60.120.920">
    <property type="match status" value="1"/>
</dbReference>
<dbReference type="Pfam" id="PF00622">
    <property type="entry name" value="SPRY"/>
    <property type="match status" value="1"/>
</dbReference>
<dbReference type="STRING" id="283909.N1PBD7"/>
<reference evidence="9" key="3">
    <citation type="submission" date="2015-06" db="UniProtKB">
        <authorList>
            <consortium name="EnsemblMetazoa"/>
        </authorList>
    </citation>
    <scope>IDENTIFICATION</scope>
</reference>
<dbReference type="PROSITE" id="PS50225">
    <property type="entry name" value="SOCS"/>
    <property type="match status" value="1"/>
</dbReference>
<dbReference type="SMART" id="SM00449">
    <property type="entry name" value="SPRY"/>
    <property type="match status" value="1"/>
</dbReference>
<dbReference type="InterPro" id="IPR043136">
    <property type="entry name" value="B30.2/SPRY_sf"/>
</dbReference>
<dbReference type="InterPro" id="IPR013320">
    <property type="entry name" value="ConA-like_dom_sf"/>
</dbReference>
<evidence type="ECO:0000313" key="10">
    <source>
        <dbReference type="Proteomes" id="UP000014760"/>
    </source>
</evidence>
<feature type="region of interest" description="Disordered" evidence="5">
    <location>
        <begin position="1"/>
        <end position="21"/>
    </location>
</feature>
<dbReference type="EnsemblMetazoa" id="CapteT133111">
    <property type="protein sequence ID" value="CapteP133111"/>
    <property type="gene ID" value="CapteG133111"/>
</dbReference>
<dbReference type="OMA" id="WTWNKRD"/>
<evidence type="ECO:0000259" key="6">
    <source>
        <dbReference type="PROSITE" id="PS50188"/>
    </source>
</evidence>
<comment type="similarity">
    <text evidence="2">Belongs to the SPSB family.</text>
</comment>
<dbReference type="EMBL" id="AMQN01000047">
    <property type="status" value="NOT_ANNOTATED_CDS"/>
    <property type="molecule type" value="Genomic_DNA"/>
</dbReference>
<dbReference type="GO" id="GO:0043161">
    <property type="term" value="P:proteasome-mediated ubiquitin-dependent protein catabolic process"/>
    <property type="evidence" value="ECO:0007669"/>
    <property type="project" value="TreeGrafter"/>
</dbReference>
<dbReference type="EMBL" id="KB291798">
    <property type="protein sequence ID" value="ELU18874.1"/>
    <property type="molecule type" value="Genomic_DNA"/>
</dbReference>
<dbReference type="GO" id="GO:0019005">
    <property type="term" value="C:SCF ubiquitin ligase complex"/>
    <property type="evidence" value="ECO:0007669"/>
    <property type="project" value="TreeGrafter"/>
</dbReference>
<dbReference type="HOGENOM" id="CLU_042284_2_1_1"/>
<evidence type="ECO:0000256" key="2">
    <source>
        <dbReference type="ARBA" id="ARBA00010910"/>
    </source>
</evidence>
<dbReference type="Proteomes" id="UP000014760">
    <property type="component" value="Unassembled WGS sequence"/>
</dbReference>
<dbReference type="InterPro" id="IPR001870">
    <property type="entry name" value="B30.2/SPRY"/>
</dbReference>
<dbReference type="CDD" id="cd12876">
    <property type="entry name" value="SPRY_SOCS3"/>
    <property type="match status" value="1"/>
</dbReference>
<dbReference type="AlphaFoldDB" id="N1PBD7"/>
<dbReference type="FunFam" id="2.60.120.920:FF:000078">
    <property type="entry name" value="GD12021"/>
    <property type="match status" value="1"/>
</dbReference>
<name>N1PBD7_CAPTE</name>
<evidence type="ECO:0000256" key="5">
    <source>
        <dbReference type="SAM" id="MobiDB-lite"/>
    </source>
</evidence>
<dbReference type="PANTHER" id="PTHR12245:SF12">
    <property type="entry name" value="SPRY DOMAIN-CONTAINING SOCS BOX PROTEIN 3"/>
    <property type="match status" value="1"/>
</dbReference>
<reference evidence="8 10" key="2">
    <citation type="journal article" date="2013" name="Nature">
        <title>Insights into bilaterian evolution from three spiralian genomes.</title>
        <authorList>
            <person name="Simakov O."/>
            <person name="Marletaz F."/>
            <person name="Cho S.J."/>
            <person name="Edsinger-Gonzales E."/>
            <person name="Havlak P."/>
            <person name="Hellsten U."/>
            <person name="Kuo D.H."/>
            <person name="Larsson T."/>
            <person name="Lv J."/>
            <person name="Arendt D."/>
            <person name="Savage R."/>
            <person name="Osoegawa K."/>
            <person name="de Jong P."/>
            <person name="Grimwood J."/>
            <person name="Chapman J.A."/>
            <person name="Shapiro H."/>
            <person name="Aerts A."/>
            <person name="Otillar R.P."/>
            <person name="Terry A.Y."/>
            <person name="Boore J.L."/>
            <person name="Grigoriev I.V."/>
            <person name="Lindberg D.R."/>
            <person name="Seaver E.C."/>
            <person name="Weisblat D.A."/>
            <person name="Putnam N.H."/>
            <person name="Rokhsar D.S."/>
        </authorList>
    </citation>
    <scope>NUCLEOTIDE SEQUENCE</scope>
    <source>
        <strain evidence="8 10">I ESC-2004</strain>
    </source>
</reference>
<dbReference type="InterPro" id="IPR035754">
    <property type="entry name" value="SPRY_SPSB3"/>
</dbReference>
<dbReference type="InterPro" id="IPR001496">
    <property type="entry name" value="SOCS_box"/>
</dbReference>
<proteinExistence type="inferred from homology"/>
<keyword evidence="4" id="KW-0539">Nucleus</keyword>
<protein>
    <recommendedName>
        <fullName evidence="3">SPRY domain-containing SOCS box protein 3</fullName>
    </recommendedName>
</protein>
<evidence type="ECO:0000313" key="8">
    <source>
        <dbReference type="EMBL" id="ELU18874.1"/>
    </source>
</evidence>
<keyword evidence="10" id="KW-1185">Reference proteome</keyword>
<dbReference type="GO" id="GO:0005634">
    <property type="term" value="C:nucleus"/>
    <property type="evidence" value="ECO:0007669"/>
    <property type="project" value="UniProtKB-SubCell"/>
</dbReference>
<evidence type="ECO:0000256" key="1">
    <source>
        <dbReference type="ARBA" id="ARBA00004123"/>
    </source>
</evidence>
<evidence type="ECO:0000256" key="4">
    <source>
        <dbReference type="ARBA" id="ARBA00023242"/>
    </source>
</evidence>
<feature type="domain" description="B30.2/SPRY" evidence="6">
    <location>
        <begin position="16"/>
        <end position="209"/>
    </location>
</feature>
<organism evidence="8">
    <name type="scientific">Capitella teleta</name>
    <name type="common">Polychaete worm</name>
    <dbReference type="NCBI Taxonomy" id="283909"/>
    <lineage>
        <taxon>Eukaryota</taxon>
        <taxon>Metazoa</taxon>
        <taxon>Spiralia</taxon>
        <taxon>Lophotrochozoa</taxon>
        <taxon>Annelida</taxon>
        <taxon>Polychaeta</taxon>
        <taxon>Sedentaria</taxon>
        <taxon>Scolecida</taxon>
        <taxon>Capitellidae</taxon>
        <taxon>Capitella</taxon>
    </lineage>
</organism>
<comment type="subcellular location">
    <subcellularLocation>
        <location evidence="1">Nucleus</location>
    </subcellularLocation>
</comment>
<dbReference type="FunCoup" id="N1PBD7">
    <property type="interactions" value="1"/>
</dbReference>
<evidence type="ECO:0000259" key="7">
    <source>
        <dbReference type="PROSITE" id="PS50225"/>
    </source>
</evidence>
<dbReference type="SUPFAM" id="SSF49899">
    <property type="entry name" value="Concanavalin A-like lectins/glucanases"/>
    <property type="match status" value="1"/>
</dbReference>
<feature type="domain" description="SOCS box" evidence="7">
    <location>
        <begin position="211"/>
        <end position="249"/>
    </location>
</feature>
<reference evidence="10" key="1">
    <citation type="submission" date="2012-12" db="EMBL/GenBank/DDBJ databases">
        <authorList>
            <person name="Hellsten U."/>
            <person name="Grimwood J."/>
            <person name="Chapman J.A."/>
            <person name="Shapiro H."/>
            <person name="Aerts A."/>
            <person name="Otillar R.P."/>
            <person name="Terry A.Y."/>
            <person name="Boore J.L."/>
            <person name="Simakov O."/>
            <person name="Marletaz F."/>
            <person name="Cho S.-J."/>
            <person name="Edsinger-Gonzales E."/>
            <person name="Havlak P."/>
            <person name="Kuo D.-H."/>
            <person name="Larsson T."/>
            <person name="Lv J."/>
            <person name="Arendt D."/>
            <person name="Savage R."/>
            <person name="Osoegawa K."/>
            <person name="de Jong P."/>
            <person name="Lindberg D.R."/>
            <person name="Seaver E.C."/>
            <person name="Weisblat D.A."/>
            <person name="Putnam N.H."/>
            <person name="Grigoriev I.V."/>
            <person name="Rokhsar D.S."/>
        </authorList>
    </citation>
    <scope>NUCLEOTIDE SEQUENCE</scope>
    <source>
        <strain evidence="10">I ESC-2004</strain>
    </source>
</reference>
<evidence type="ECO:0000256" key="3">
    <source>
        <dbReference type="ARBA" id="ARBA00014684"/>
    </source>
</evidence>